<reference evidence="2" key="1">
    <citation type="submission" date="2021-02" db="EMBL/GenBank/DDBJ databases">
        <authorList>
            <person name="Dougan E. K."/>
            <person name="Rhodes N."/>
            <person name="Thang M."/>
            <person name="Chan C."/>
        </authorList>
    </citation>
    <scope>NUCLEOTIDE SEQUENCE</scope>
</reference>
<feature type="non-terminal residue" evidence="2">
    <location>
        <position position="1"/>
    </location>
</feature>
<dbReference type="EMBL" id="CAJNNW010010924">
    <property type="protein sequence ID" value="CAE8652586.1"/>
    <property type="molecule type" value="Genomic_DNA"/>
</dbReference>
<sequence length="198" mass="20307">MVAPGESDEGSVQKRQRVSSESPWPAWGSGAAELAEGSGEAALQINVLVMDASSPAAAASSPAVIASGIAYLDHMVDQLTSHAQLKISLQVSLGGRQLQPHSNEAHTLGVDRNVASLAGAALGSAMADLLAVGDPERIGRRSAGGSFCFCAPLDEAFTELHLDFPKAGAPEPGNAEVSLAPYGIFPKAGRQCIGSFRT</sequence>
<evidence type="ECO:0000313" key="2">
    <source>
        <dbReference type="EMBL" id="CAE8652586.1"/>
    </source>
</evidence>
<proteinExistence type="predicted"/>
<evidence type="ECO:0000313" key="3">
    <source>
        <dbReference type="Proteomes" id="UP000626109"/>
    </source>
</evidence>
<comment type="caution">
    <text evidence="2">The sequence shown here is derived from an EMBL/GenBank/DDBJ whole genome shotgun (WGS) entry which is preliminary data.</text>
</comment>
<organism evidence="2 3">
    <name type="scientific">Polarella glacialis</name>
    <name type="common">Dinoflagellate</name>
    <dbReference type="NCBI Taxonomy" id="89957"/>
    <lineage>
        <taxon>Eukaryota</taxon>
        <taxon>Sar</taxon>
        <taxon>Alveolata</taxon>
        <taxon>Dinophyceae</taxon>
        <taxon>Suessiales</taxon>
        <taxon>Suessiaceae</taxon>
        <taxon>Polarella</taxon>
    </lineage>
</organism>
<evidence type="ECO:0000256" key="1">
    <source>
        <dbReference type="SAM" id="MobiDB-lite"/>
    </source>
</evidence>
<gene>
    <name evidence="2" type="ORF">PGLA2088_LOCUS9809</name>
</gene>
<feature type="region of interest" description="Disordered" evidence="1">
    <location>
        <begin position="1"/>
        <end position="31"/>
    </location>
</feature>
<dbReference type="Proteomes" id="UP000626109">
    <property type="component" value="Unassembled WGS sequence"/>
</dbReference>
<dbReference type="Gene3D" id="3.30.230.40">
    <property type="entry name" value="Imidazole glycerol phosphate dehydratase, domain 1"/>
    <property type="match status" value="1"/>
</dbReference>
<dbReference type="InterPro" id="IPR038494">
    <property type="entry name" value="IGPD_sf"/>
</dbReference>
<name>A0A813IL38_POLGL</name>
<dbReference type="AlphaFoldDB" id="A0A813IL38"/>
<accession>A0A813IL38</accession>
<protein>
    <submittedName>
        <fullName evidence="2">Uncharacterized protein</fullName>
    </submittedName>
</protein>